<dbReference type="AlphaFoldDB" id="A0AAV0T2T1"/>
<organism evidence="2 3">
    <name type="scientific">Peronospora destructor</name>
    <dbReference type="NCBI Taxonomy" id="86335"/>
    <lineage>
        <taxon>Eukaryota</taxon>
        <taxon>Sar</taxon>
        <taxon>Stramenopiles</taxon>
        <taxon>Oomycota</taxon>
        <taxon>Peronosporomycetes</taxon>
        <taxon>Peronosporales</taxon>
        <taxon>Peronosporaceae</taxon>
        <taxon>Peronospora</taxon>
    </lineage>
</organism>
<proteinExistence type="predicted"/>
<comment type="caution">
    <text evidence="2">The sequence shown here is derived from an EMBL/GenBank/DDBJ whole genome shotgun (WGS) entry which is preliminary data.</text>
</comment>
<dbReference type="EMBL" id="CANTFM010000140">
    <property type="protein sequence ID" value="CAI5713025.1"/>
    <property type="molecule type" value="Genomic_DNA"/>
</dbReference>
<dbReference type="PANTHER" id="PTHR10663">
    <property type="entry name" value="GUANYL-NUCLEOTIDE EXCHANGE FACTOR"/>
    <property type="match status" value="1"/>
</dbReference>
<sequence>MNMRTRSSCMKFLEREKLRDFNFQRLFLAPFEVIMANATSLETRELVLRCVENLMLVRVGNIRSGWKTIRGVLCIAAETYAPGSEDRVVLLGFQVARGVLERHFDCIVDVFIDAVDCLLAFAVCGCEDIEREMEERLALTQLEVDSIGLLRSVCIEKLATGQIIESLTAHETAGSLSISSVPAAAGVVAAAKQAALVDSKTIKELEEDPIDETSTGDGVPSPASVHYQKEESICSLEEEAEKQVSTPASIAVPTRQRAGFLETQEEKYLESGEAAYNDSIAHMRMWWPVISALSTLAADRRVDVRLAALEALFNALETHGKKFSSGLWGLMFKDVLIPLLVKLHHLEVVVEKCAFISPKLPLPPTLKPSGHLSHYTAGKTAGTLCLERLLDVWMRVLPTTSLQ</sequence>
<name>A0AAV0T2T1_9STRA</name>
<feature type="domain" description="Mon2/Sec7/BIG1-like HDS" evidence="1">
    <location>
        <begin position="11"/>
        <end position="79"/>
    </location>
</feature>
<evidence type="ECO:0000313" key="2">
    <source>
        <dbReference type="EMBL" id="CAI5713025.1"/>
    </source>
</evidence>
<evidence type="ECO:0000313" key="3">
    <source>
        <dbReference type="Proteomes" id="UP001162029"/>
    </source>
</evidence>
<dbReference type="Pfam" id="PF09324">
    <property type="entry name" value="Sec7-like_HDS"/>
    <property type="match status" value="1"/>
</dbReference>
<protein>
    <recommendedName>
        <fullName evidence="1">Mon2/Sec7/BIG1-like HDS domain-containing protein</fullName>
    </recommendedName>
</protein>
<reference evidence="2" key="1">
    <citation type="submission" date="2022-12" db="EMBL/GenBank/DDBJ databases">
        <authorList>
            <person name="Webb A."/>
        </authorList>
    </citation>
    <scope>NUCLEOTIDE SEQUENCE</scope>
    <source>
        <strain evidence="2">Pd1</strain>
    </source>
</reference>
<evidence type="ECO:0000259" key="1">
    <source>
        <dbReference type="Pfam" id="PF09324"/>
    </source>
</evidence>
<dbReference type="Proteomes" id="UP001162029">
    <property type="component" value="Unassembled WGS sequence"/>
</dbReference>
<gene>
    <name evidence="2" type="ORF">PDE001_LOCUS894</name>
</gene>
<keyword evidence="3" id="KW-1185">Reference proteome</keyword>
<dbReference type="InterPro" id="IPR015403">
    <property type="entry name" value="Mon2/Sec7/BIG1-like_HDS"/>
</dbReference>
<accession>A0AAV0T2T1</accession>
<dbReference type="PANTHER" id="PTHR10663:SF375">
    <property type="entry name" value="LD29171P"/>
    <property type="match status" value="1"/>
</dbReference>